<evidence type="ECO:0000256" key="1">
    <source>
        <dbReference type="SAM" id="MobiDB-lite"/>
    </source>
</evidence>
<keyword evidence="3" id="KW-1185">Reference proteome</keyword>
<organism evidence="2 3">
    <name type="scientific">Rangifer tarandus platyrhynchus</name>
    <name type="common">Svalbard reindeer</name>
    <dbReference type="NCBI Taxonomy" id="3082113"/>
    <lineage>
        <taxon>Eukaryota</taxon>
        <taxon>Metazoa</taxon>
        <taxon>Chordata</taxon>
        <taxon>Craniata</taxon>
        <taxon>Vertebrata</taxon>
        <taxon>Euteleostomi</taxon>
        <taxon>Mammalia</taxon>
        <taxon>Eutheria</taxon>
        <taxon>Laurasiatheria</taxon>
        <taxon>Artiodactyla</taxon>
        <taxon>Ruminantia</taxon>
        <taxon>Pecora</taxon>
        <taxon>Cervidae</taxon>
        <taxon>Odocoileinae</taxon>
        <taxon>Rangifer</taxon>
    </lineage>
</organism>
<feature type="compositionally biased region" description="Polar residues" evidence="1">
    <location>
        <begin position="72"/>
        <end position="81"/>
    </location>
</feature>
<dbReference type="EMBL" id="OX459956">
    <property type="protein sequence ID" value="CAI9162095.1"/>
    <property type="molecule type" value="Genomic_DNA"/>
</dbReference>
<gene>
    <name evidence="2" type="ORF">MRATA1EN1_LOCUS11057</name>
</gene>
<sequence length="81" mass="8876">MTDVFGAVELPIEEAVSGCKPAHSSDVCRSVSPEEPQLVRNVNKEETALAKQRPYDNSRPKQSYPGPHPNEKTSQAFVHTG</sequence>
<feature type="compositionally biased region" description="Basic and acidic residues" evidence="1">
    <location>
        <begin position="42"/>
        <end position="59"/>
    </location>
</feature>
<dbReference type="Proteomes" id="UP001176941">
    <property type="component" value="Chromosome 20"/>
</dbReference>
<name>A0ABN8YLY0_RANTA</name>
<evidence type="ECO:0000313" key="3">
    <source>
        <dbReference type="Proteomes" id="UP001176941"/>
    </source>
</evidence>
<protein>
    <submittedName>
        <fullName evidence="2">Uncharacterized protein</fullName>
    </submittedName>
</protein>
<reference evidence="2" key="1">
    <citation type="submission" date="2023-04" db="EMBL/GenBank/DDBJ databases">
        <authorList>
            <consortium name="ELIXIR-Norway"/>
        </authorList>
    </citation>
    <scope>NUCLEOTIDE SEQUENCE [LARGE SCALE GENOMIC DNA]</scope>
</reference>
<accession>A0ABN8YLY0</accession>
<proteinExistence type="predicted"/>
<evidence type="ECO:0000313" key="2">
    <source>
        <dbReference type="EMBL" id="CAI9162095.1"/>
    </source>
</evidence>
<feature type="region of interest" description="Disordered" evidence="1">
    <location>
        <begin position="19"/>
        <end position="81"/>
    </location>
</feature>